<name>A0AAW5TPN9_9LACT</name>
<protein>
    <submittedName>
        <fullName evidence="1">Uncharacterized protein</fullName>
    </submittedName>
</protein>
<reference evidence="1" key="1">
    <citation type="submission" date="2023-08" db="EMBL/GenBank/DDBJ databases">
        <title>Genomic analyses of the natural microbiome of Caenorhabditis elegans.</title>
        <authorList>
            <person name="Samuel B."/>
        </authorList>
    </citation>
    <scope>NUCLEOTIDE SEQUENCE</scope>
    <source>
        <strain evidence="1">BIGb0220</strain>
    </source>
</reference>
<proteinExistence type="predicted"/>
<dbReference type="Proteomes" id="UP001207687">
    <property type="component" value="Unassembled WGS sequence"/>
</dbReference>
<accession>A0AAW5TPN9</accession>
<comment type="caution">
    <text evidence="1">The sequence shown here is derived from an EMBL/GenBank/DDBJ whole genome shotgun (WGS) entry which is preliminary data.</text>
</comment>
<evidence type="ECO:0000313" key="1">
    <source>
        <dbReference type="EMBL" id="MCW2280227.1"/>
    </source>
</evidence>
<gene>
    <name evidence="1" type="ORF">M2256_000685</name>
</gene>
<organism evidence="1 2">
    <name type="scientific">Lactococcus lactis</name>
    <dbReference type="NCBI Taxonomy" id="1358"/>
    <lineage>
        <taxon>Bacteria</taxon>
        <taxon>Bacillati</taxon>
        <taxon>Bacillota</taxon>
        <taxon>Bacilli</taxon>
        <taxon>Lactobacillales</taxon>
        <taxon>Streptococcaceae</taxon>
        <taxon>Lactococcus</taxon>
    </lineage>
</organism>
<sequence length="53" mass="6010">MSTIEKEIKIPVKKIEEATIEIEGKVYSLGELFHFESRQTVFGGIRVTLTQGQ</sequence>
<evidence type="ECO:0000313" key="2">
    <source>
        <dbReference type="Proteomes" id="UP001207687"/>
    </source>
</evidence>
<dbReference type="RefSeq" id="WP_264653792.1">
    <property type="nucleotide sequence ID" value="NZ_JAOQNN010000001.1"/>
</dbReference>
<dbReference type="EMBL" id="JAOQNN010000001">
    <property type="protein sequence ID" value="MCW2280227.1"/>
    <property type="molecule type" value="Genomic_DNA"/>
</dbReference>
<dbReference type="AlphaFoldDB" id="A0AAW5TPN9"/>